<feature type="transmembrane region" description="Helical" evidence="1">
    <location>
        <begin position="6"/>
        <end position="24"/>
    </location>
</feature>
<dbReference type="Proteomes" id="UP000242616">
    <property type="component" value="Unassembled WGS sequence"/>
</dbReference>
<keyword evidence="1" id="KW-0472">Membrane</keyword>
<evidence type="ECO:0000256" key="1">
    <source>
        <dbReference type="SAM" id="Phobius"/>
    </source>
</evidence>
<organism evidence="2 3">
    <name type="scientific">Thermosipho affectus</name>
    <dbReference type="NCBI Taxonomy" id="660294"/>
    <lineage>
        <taxon>Bacteria</taxon>
        <taxon>Thermotogati</taxon>
        <taxon>Thermotogota</taxon>
        <taxon>Thermotogae</taxon>
        <taxon>Thermotogales</taxon>
        <taxon>Fervidobacteriaceae</taxon>
        <taxon>Thermosipho</taxon>
    </lineage>
</organism>
<proteinExistence type="predicted"/>
<evidence type="ECO:0000313" key="2">
    <source>
        <dbReference type="EMBL" id="ONN26643.1"/>
    </source>
</evidence>
<gene>
    <name evidence="2" type="ORF">XJ44_07135</name>
</gene>
<keyword evidence="3" id="KW-1185">Reference proteome</keyword>
<protein>
    <submittedName>
        <fullName evidence="2">Uncharacterized protein</fullName>
    </submittedName>
</protein>
<keyword evidence="1" id="KW-0812">Transmembrane</keyword>
<accession>A0ABX3IFQ5</accession>
<comment type="caution">
    <text evidence="2">The sequence shown here is derived from an EMBL/GenBank/DDBJ whole genome shotgun (WGS) entry which is preliminary data.</text>
</comment>
<dbReference type="EMBL" id="LBFC01000022">
    <property type="protein sequence ID" value="ONN26643.1"/>
    <property type="molecule type" value="Genomic_DNA"/>
</dbReference>
<evidence type="ECO:0000313" key="3">
    <source>
        <dbReference type="Proteomes" id="UP000242616"/>
    </source>
</evidence>
<reference evidence="2 3" key="1">
    <citation type="submission" date="2015-06" db="EMBL/GenBank/DDBJ databases">
        <title>Genome sequencing of Thermotogales isolates from hydrothermal vents.</title>
        <authorList>
            <person name="Haverkamp T.H."/>
            <person name="Kublanov I.V."/>
            <person name="Nesbo C.L."/>
        </authorList>
    </citation>
    <scope>NUCLEOTIDE SEQUENCE [LARGE SCALE GENOMIC DNA]</scope>
    <source>
        <strain evidence="3">ik275mar</strain>
    </source>
</reference>
<dbReference type="RefSeq" id="WP_077198541.1">
    <property type="nucleotide sequence ID" value="NZ_LBFC01000022.1"/>
</dbReference>
<name>A0ABX3IFQ5_9BACT</name>
<keyword evidence="1" id="KW-1133">Transmembrane helix</keyword>
<sequence length="204" mass="24215">MKKVEILMLSFLLLIFIFIFNYMFEDKVLESVNVFFEKTSYPFFLLRKGLNTLFDDDVKYKMVYFGIEKDELVPLSFSEKGIYFFGVDATGVILTNDKRLFGIVNTTGNFVFVKKWWYDKFEVTVVTDKFEIEALLDNGNLEFFDSVEVKNGNIYYSKYLPYGVYLHNLGVRLGYIKDGKVYLNLTNFNLNTHFFLLEDYIRRR</sequence>